<evidence type="ECO:0000313" key="2">
    <source>
        <dbReference type="EMBL" id="SUQ20061.1"/>
    </source>
</evidence>
<dbReference type="Proteomes" id="UP000255423">
    <property type="component" value="Unassembled WGS sequence"/>
</dbReference>
<sequence>MKKSLFAIACATLISASTAFAEGGMFEAWLPENMTADVVAAVKFTRMQFSNWKFEDGTSSYTWLFSYDADLKNHWKVVDWRNKLNLALGYTWIDGVGKRKSSDKIFFETMADFNASEKVKPYVGARFESQFTRGYDYSEDEDGNEIKTTVSHFMAPGYVTQMAGVGYFPNDNFSTRLAFANRMTISPDYNYADDPDTKRHEKFKDEPGLESITEFKYSFSEIVTFKSRLWAFVNFKGVDEIDGKWENLLALSLSPLFEFQVSYDIAYDKDLDKDSQHKNVILVGVTWRWF</sequence>
<proteinExistence type="predicted"/>
<dbReference type="InterPro" id="IPR007433">
    <property type="entry name" value="DUF481"/>
</dbReference>
<feature type="signal peptide" evidence="1">
    <location>
        <begin position="1"/>
        <end position="21"/>
    </location>
</feature>
<name>A0A380RXM5_FIBSU</name>
<dbReference type="Pfam" id="PF11276">
    <property type="entry name" value="DUF3078"/>
    <property type="match status" value="1"/>
</dbReference>
<reference evidence="2 3" key="1">
    <citation type="submission" date="2017-08" db="EMBL/GenBank/DDBJ databases">
        <authorList>
            <person name="de Groot N.N."/>
        </authorList>
    </citation>
    <scope>NUCLEOTIDE SEQUENCE [LARGE SCALE GENOMIC DNA]</scope>
    <source>
        <strain evidence="2 3">HM2</strain>
    </source>
</reference>
<evidence type="ECO:0008006" key="4">
    <source>
        <dbReference type="Google" id="ProtNLM"/>
    </source>
</evidence>
<feature type="chain" id="PRO_5016590847" description="DUF3078 domain-containing protein" evidence="1">
    <location>
        <begin position="22"/>
        <end position="290"/>
    </location>
</feature>
<accession>A0A380RXM5</accession>
<dbReference type="RefSeq" id="WP_088659593.1">
    <property type="nucleotide sequence ID" value="NZ_UHJL01000001.1"/>
</dbReference>
<dbReference type="AlphaFoldDB" id="A0A380RXM5"/>
<gene>
    <name evidence="2" type="ORF">SAMN05661053_1313</name>
</gene>
<organism evidence="2 3">
    <name type="scientific">Fibrobacter succinogenes</name>
    <name type="common">Bacteroides succinogenes</name>
    <dbReference type="NCBI Taxonomy" id="833"/>
    <lineage>
        <taxon>Bacteria</taxon>
        <taxon>Pseudomonadati</taxon>
        <taxon>Fibrobacterota</taxon>
        <taxon>Fibrobacteria</taxon>
        <taxon>Fibrobacterales</taxon>
        <taxon>Fibrobacteraceae</taxon>
        <taxon>Fibrobacter</taxon>
    </lineage>
</organism>
<evidence type="ECO:0000313" key="3">
    <source>
        <dbReference type="Proteomes" id="UP000255423"/>
    </source>
</evidence>
<evidence type="ECO:0000256" key="1">
    <source>
        <dbReference type="SAM" id="SignalP"/>
    </source>
</evidence>
<dbReference type="InterPro" id="IPR021428">
    <property type="entry name" value="DUF3078"/>
</dbReference>
<keyword evidence="1" id="KW-0732">Signal</keyword>
<dbReference type="Pfam" id="PF04338">
    <property type="entry name" value="DUF481"/>
    <property type="match status" value="1"/>
</dbReference>
<protein>
    <recommendedName>
        <fullName evidence="4">DUF3078 domain-containing protein</fullName>
    </recommendedName>
</protein>
<dbReference type="EMBL" id="UHJL01000001">
    <property type="protein sequence ID" value="SUQ20061.1"/>
    <property type="molecule type" value="Genomic_DNA"/>
</dbReference>